<evidence type="ECO:0000259" key="3">
    <source>
        <dbReference type="Pfam" id="PF05043"/>
    </source>
</evidence>
<dbReference type="InterPro" id="IPR007737">
    <property type="entry name" value="Mga_HTH"/>
</dbReference>
<sequence>MDLSQKTGYSRSTLSRDIVFLETKLPEGWMIEKSDSKGIKLTKPENGALKTLLSHFNEQNTYYKTLKLLFYNDGVTINDITTIIHLSRSTAYRHIKDIKQMLQNTGVTLSSSPYKLIGDEIKIRGLMIEYLEIMGNAHSNGNNKSFNIEEFKTKIIELTNSFSIFLHTGAYQRLALTLQISNIRIKQGYNMNFDKIISNDIYKTKYFEMGKLLTYKHLAKCSNRNNQLQEIVYFAICIMSEEKPPNRSVEINYIRTKWMKEKDQLFDFLKDISSHFKFEFSEDDTLIYQLYQIAKRISIDSQLGAAIKGNSLINFLPYFESNPLFKMIEDVISKLKLSPSITIGRLEMLEIFLLLNAAILRKLMHTKIKVALICQSYSEQDYIKELLNFNFKKQLEITNLDYMGLEHLITNNEFDLIINTDINSIGEFQIPLIQLSSCPSPSELQEIEHFIKTFVLEKLGVENEMIYPYQ</sequence>
<keyword evidence="2" id="KW-0804">Transcription</keyword>
<organism evidence="4 5">
    <name type="scientific">Viridibacillus soli</name>
    <dbReference type="NCBI Taxonomy" id="2798301"/>
    <lineage>
        <taxon>Bacteria</taxon>
        <taxon>Bacillati</taxon>
        <taxon>Bacillota</taxon>
        <taxon>Bacilli</taxon>
        <taxon>Bacillales</taxon>
        <taxon>Caryophanaceae</taxon>
        <taxon>Viridibacillus</taxon>
    </lineage>
</organism>
<dbReference type="InterPro" id="IPR050661">
    <property type="entry name" value="BglG_antiterminators"/>
</dbReference>
<feature type="domain" description="Mga helix-turn-helix" evidence="3">
    <location>
        <begin position="48"/>
        <end position="130"/>
    </location>
</feature>
<dbReference type="Proteomes" id="UP000618943">
    <property type="component" value="Unassembled WGS sequence"/>
</dbReference>
<keyword evidence="5" id="KW-1185">Reference proteome</keyword>
<dbReference type="Pfam" id="PF05043">
    <property type="entry name" value="Mga"/>
    <property type="match status" value="1"/>
</dbReference>
<evidence type="ECO:0000256" key="2">
    <source>
        <dbReference type="ARBA" id="ARBA00023163"/>
    </source>
</evidence>
<evidence type="ECO:0000313" key="4">
    <source>
        <dbReference type="EMBL" id="MBK3493529.1"/>
    </source>
</evidence>
<accession>A0ABS1H2I9</accession>
<comment type="caution">
    <text evidence="4">The sequence shown here is derived from an EMBL/GenBank/DDBJ whole genome shotgun (WGS) entry which is preliminary data.</text>
</comment>
<dbReference type="Gene3D" id="3.40.50.2300">
    <property type="match status" value="1"/>
</dbReference>
<keyword evidence="1" id="KW-0805">Transcription regulation</keyword>
<dbReference type="PANTHER" id="PTHR30185">
    <property type="entry name" value="CRYPTIC BETA-GLUCOSIDE BGL OPERON ANTITERMINATOR"/>
    <property type="match status" value="1"/>
</dbReference>
<evidence type="ECO:0000256" key="1">
    <source>
        <dbReference type="ARBA" id="ARBA00023015"/>
    </source>
</evidence>
<reference evidence="4 5" key="1">
    <citation type="submission" date="2020-12" db="EMBL/GenBank/DDBJ databases">
        <title>YIM B01967 draft genome.</title>
        <authorList>
            <person name="Yan X."/>
        </authorList>
    </citation>
    <scope>NUCLEOTIDE SEQUENCE [LARGE SCALE GENOMIC DNA]</scope>
    <source>
        <strain evidence="4 5">YIM B01967</strain>
    </source>
</reference>
<evidence type="ECO:0000313" key="5">
    <source>
        <dbReference type="Proteomes" id="UP000618943"/>
    </source>
</evidence>
<proteinExistence type="predicted"/>
<dbReference type="EMBL" id="JAEOAH010000001">
    <property type="protein sequence ID" value="MBK3493529.1"/>
    <property type="molecule type" value="Genomic_DNA"/>
</dbReference>
<name>A0ABS1H2I9_9BACL</name>
<protein>
    <submittedName>
        <fullName evidence="4">Helix-turn-helix domain-containing protein</fullName>
    </submittedName>
</protein>
<dbReference type="PANTHER" id="PTHR30185:SF18">
    <property type="entry name" value="TRANSCRIPTIONAL REGULATOR MTLR"/>
    <property type="match status" value="1"/>
</dbReference>
<gene>
    <name evidence="4" type="ORF">JFL43_01320</name>
</gene>